<reference evidence="2" key="1">
    <citation type="submission" date="2016-10" db="EMBL/GenBank/DDBJ databases">
        <authorList>
            <person name="Varghese N."/>
            <person name="Submissions S."/>
        </authorList>
    </citation>
    <scope>NUCLEOTIDE SEQUENCE [LARGE SCALE GENOMIC DNA]</scope>
    <source>
        <strain evidence="2">DSM 18733</strain>
    </source>
</reference>
<keyword evidence="2" id="KW-1185">Reference proteome</keyword>
<dbReference type="RefSeq" id="WP_093318037.1">
    <property type="nucleotide sequence ID" value="NZ_FOAF01000001.1"/>
</dbReference>
<sequence>MDKQDELFNEAHRPLHVPANYDPHDTLQNQLIFALAEIFKGSVRAIGAKLAELKNTTQQEADLFAYEKILKDLFDRGLIKGSEHDGEMVYNLSKETHSHRGNINPRLL</sequence>
<protein>
    <submittedName>
        <fullName evidence="1">Uncharacterized protein</fullName>
    </submittedName>
</protein>
<name>A0A1H7I2M5_OLID1</name>
<evidence type="ECO:0000313" key="1">
    <source>
        <dbReference type="EMBL" id="SEK56786.1"/>
    </source>
</evidence>
<accession>A0A1H7I2M5</accession>
<dbReference type="AlphaFoldDB" id="A0A1H7I2M5"/>
<proteinExistence type="predicted"/>
<organism evidence="1 2">
    <name type="scientific">Olivibacter domesticus</name>
    <name type="common">Pseudosphingobacterium domesticum</name>
    <dbReference type="NCBI Taxonomy" id="407022"/>
    <lineage>
        <taxon>Bacteria</taxon>
        <taxon>Pseudomonadati</taxon>
        <taxon>Bacteroidota</taxon>
        <taxon>Sphingobacteriia</taxon>
        <taxon>Sphingobacteriales</taxon>
        <taxon>Sphingobacteriaceae</taxon>
        <taxon>Olivibacter</taxon>
    </lineage>
</organism>
<dbReference type="Proteomes" id="UP000199421">
    <property type="component" value="Unassembled WGS sequence"/>
</dbReference>
<dbReference type="EMBL" id="FOAF01000001">
    <property type="protein sequence ID" value="SEK56786.1"/>
    <property type="molecule type" value="Genomic_DNA"/>
</dbReference>
<dbReference type="STRING" id="407022.SAMN05661044_00567"/>
<dbReference type="OrthoDB" id="797086at2"/>
<evidence type="ECO:0000313" key="2">
    <source>
        <dbReference type="Proteomes" id="UP000199421"/>
    </source>
</evidence>
<gene>
    <name evidence="1" type="ORF">SAMN05661044_00567</name>
</gene>